<dbReference type="Gene3D" id="1.10.10.10">
    <property type="entry name" value="Winged helix-like DNA-binding domain superfamily/Winged helix DNA-binding domain"/>
    <property type="match status" value="1"/>
</dbReference>
<evidence type="ECO:0000256" key="2">
    <source>
        <dbReference type="ARBA" id="ARBA00022553"/>
    </source>
</evidence>
<comment type="function">
    <text evidence="7">May play the central regulatory role in sporulation. It may be an element of the effector pathway responsible for the activation of sporulation genes in response to nutritional stress. Spo0A may act in concert with spo0H (a sigma factor) to control the expression of some genes that are critical to the sporulation process.</text>
</comment>
<evidence type="ECO:0000256" key="4">
    <source>
        <dbReference type="ARBA" id="ARBA00023015"/>
    </source>
</evidence>
<feature type="DNA-binding region" description="OmpR/PhoB-type" evidence="9">
    <location>
        <begin position="131"/>
        <end position="230"/>
    </location>
</feature>
<feature type="domain" description="Response regulatory" evidence="10">
    <location>
        <begin position="4"/>
        <end position="117"/>
    </location>
</feature>
<reference evidence="12 13" key="1">
    <citation type="submission" date="2016-11" db="EMBL/GenBank/DDBJ databases">
        <authorList>
            <person name="Jaros S."/>
            <person name="Januszkiewicz K."/>
            <person name="Wedrychowicz H."/>
        </authorList>
    </citation>
    <scope>NUCLEOTIDE SEQUENCE [LARGE SCALE GENOMIC DNA]</scope>
    <source>
        <strain evidence="12 13">DSM 21758</strain>
    </source>
</reference>
<evidence type="ECO:0000259" key="11">
    <source>
        <dbReference type="PROSITE" id="PS51755"/>
    </source>
</evidence>
<dbReference type="InterPro" id="IPR016032">
    <property type="entry name" value="Sig_transdc_resp-reg_C-effctor"/>
</dbReference>
<evidence type="ECO:0000256" key="6">
    <source>
        <dbReference type="ARBA" id="ARBA00023163"/>
    </source>
</evidence>
<evidence type="ECO:0000313" key="13">
    <source>
        <dbReference type="Proteomes" id="UP000184310"/>
    </source>
</evidence>
<evidence type="ECO:0000256" key="7">
    <source>
        <dbReference type="ARBA" id="ARBA00024867"/>
    </source>
</evidence>
<dbReference type="PANTHER" id="PTHR48111:SF40">
    <property type="entry name" value="PHOSPHATE REGULON TRANSCRIPTIONAL REGULATORY PROTEIN PHOB"/>
    <property type="match status" value="1"/>
</dbReference>
<dbReference type="PANTHER" id="PTHR48111">
    <property type="entry name" value="REGULATOR OF RPOS"/>
    <property type="match status" value="1"/>
</dbReference>
<dbReference type="OrthoDB" id="9790442at2"/>
<organism evidence="12 13">
    <name type="scientific">Clostridium cavendishii DSM 21758</name>
    <dbReference type="NCBI Taxonomy" id="1121302"/>
    <lineage>
        <taxon>Bacteria</taxon>
        <taxon>Bacillati</taxon>
        <taxon>Bacillota</taxon>
        <taxon>Clostridia</taxon>
        <taxon>Eubacteriales</taxon>
        <taxon>Clostridiaceae</taxon>
        <taxon>Clostridium</taxon>
    </lineage>
</organism>
<dbReference type="InterPro" id="IPR011006">
    <property type="entry name" value="CheY-like_superfamily"/>
</dbReference>
<keyword evidence="2 8" id="KW-0597">Phosphoprotein</keyword>
<evidence type="ECO:0000313" key="12">
    <source>
        <dbReference type="EMBL" id="SHJ83733.1"/>
    </source>
</evidence>
<dbReference type="InterPro" id="IPR036388">
    <property type="entry name" value="WH-like_DNA-bd_sf"/>
</dbReference>
<dbReference type="SMART" id="SM00862">
    <property type="entry name" value="Trans_reg_C"/>
    <property type="match status" value="1"/>
</dbReference>
<dbReference type="InterPro" id="IPR001789">
    <property type="entry name" value="Sig_transdc_resp-reg_receiver"/>
</dbReference>
<dbReference type="GO" id="GO:0005829">
    <property type="term" value="C:cytosol"/>
    <property type="evidence" value="ECO:0007669"/>
    <property type="project" value="TreeGrafter"/>
</dbReference>
<feature type="domain" description="OmpR/PhoB-type" evidence="11">
    <location>
        <begin position="131"/>
        <end position="230"/>
    </location>
</feature>
<dbReference type="AlphaFoldDB" id="A0A1M6MKC9"/>
<evidence type="ECO:0000256" key="5">
    <source>
        <dbReference type="ARBA" id="ARBA00023125"/>
    </source>
</evidence>
<keyword evidence="6" id="KW-0804">Transcription</keyword>
<dbReference type="SUPFAM" id="SSF46894">
    <property type="entry name" value="C-terminal effector domain of the bipartite response regulators"/>
    <property type="match status" value="1"/>
</dbReference>
<evidence type="ECO:0000256" key="8">
    <source>
        <dbReference type="PROSITE-ProRule" id="PRU00169"/>
    </source>
</evidence>
<keyword evidence="5 9" id="KW-0238">DNA-binding</keyword>
<dbReference type="PROSITE" id="PS50110">
    <property type="entry name" value="RESPONSE_REGULATORY"/>
    <property type="match status" value="1"/>
</dbReference>
<dbReference type="InterPro" id="IPR039420">
    <property type="entry name" value="WalR-like"/>
</dbReference>
<evidence type="ECO:0000256" key="9">
    <source>
        <dbReference type="PROSITE-ProRule" id="PRU01091"/>
    </source>
</evidence>
<dbReference type="SUPFAM" id="SSF52172">
    <property type="entry name" value="CheY-like"/>
    <property type="match status" value="1"/>
</dbReference>
<name>A0A1M6MKC9_9CLOT</name>
<dbReference type="Proteomes" id="UP000184310">
    <property type="component" value="Unassembled WGS sequence"/>
</dbReference>
<dbReference type="Gene3D" id="6.10.250.690">
    <property type="match status" value="1"/>
</dbReference>
<keyword evidence="13" id="KW-1185">Reference proteome</keyword>
<dbReference type="Gene3D" id="3.40.50.2300">
    <property type="match status" value="1"/>
</dbReference>
<dbReference type="CDD" id="cd00383">
    <property type="entry name" value="trans_reg_C"/>
    <property type="match status" value="1"/>
</dbReference>
<dbReference type="SMART" id="SM00448">
    <property type="entry name" value="REC"/>
    <property type="match status" value="1"/>
</dbReference>
<dbReference type="GO" id="GO:0000156">
    <property type="term" value="F:phosphorelay response regulator activity"/>
    <property type="evidence" value="ECO:0007669"/>
    <property type="project" value="TreeGrafter"/>
</dbReference>
<proteinExistence type="predicted"/>
<dbReference type="Pfam" id="PF00072">
    <property type="entry name" value="Response_reg"/>
    <property type="match status" value="1"/>
</dbReference>
<keyword evidence="4" id="KW-0805">Transcription regulation</keyword>
<dbReference type="FunFam" id="3.40.50.2300:FF:000001">
    <property type="entry name" value="DNA-binding response regulator PhoB"/>
    <property type="match status" value="1"/>
</dbReference>
<evidence type="ECO:0000256" key="3">
    <source>
        <dbReference type="ARBA" id="ARBA00023012"/>
    </source>
</evidence>
<dbReference type="STRING" id="1121302.SAMN02745163_02666"/>
<evidence type="ECO:0000256" key="1">
    <source>
        <dbReference type="ARBA" id="ARBA00018672"/>
    </source>
</evidence>
<dbReference type="InterPro" id="IPR001867">
    <property type="entry name" value="OmpR/PhoB-type_DNA-bd"/>
</dbReference>
<evidence type="ECO:0000259" key="10">
    <source>
        <dbReference type="PROSITE" id="PS50110"/>
    </source>
</evidence>
<dbReference type="PROSITE" id="PS51755">
    <property type="entry name" value="OMPR_PHOB"/>
    <property type="match status" value="1"/>
</dbReference>
<dbReference type="FunFam" id="1.10.10.10:FF:000018">
    <property type="entry name" value="DNA-binding response regulator ResD"/>
    <property type="match status" value="1"/>
</dbReference>
<dbReference type="Pfam" id="PF00486">
    <property type="entry name" value="Trans_reg_C"/>
    <property type="match status" value="1"/>
</dbReference>
<gene>
    <name evidence="12" type="ORF">SAMN02745163_02666</name>
</gene>
<dbReference type="GO" id="GO:0006355">
    <property type="term" value="P:regulation of DNA-templated transcription"/>
    <property type="evidence" value="ECO:0007669"/>
    <property type="project" value="InterPro"/>
</dbReference>
<dbReference type="RefSeq" id="WP_072988452.1">
    <property type="nucleotide sequence ID" value="NZ_FQZB01000011.1"/>
</dbReference>
<dbReference type="GO" id="GO:0000976">
    <property type="term" value="F:transcription cis-regulatory region binding"/>
    <property type="evidence" value="ECO:0007669"/>
    <property type="project" value="TreeGrafter"/>
</dbReference>
<accession>A0A1M6MKC9</accession>
<protein>
    <recommendedName>
        <fullName evidence="1">Stage 0 sporulation protein A homolog</fullName>
    </recommendedName>
</protein>
<keyword evidence="3" id="KW-0902">Two-component regulatory system</keyword>
<dbReference type="GO" id="GO:0032993">
    <property type="term" value="C:protein-DNA complex"/>
    <property type="evidence" value="ECO:0007669"/>
    <property type="project" value="TreeGrafter"/>
</dbReference>
<feature type="modified residue" description="4-aspartylphosphate" evidence="8">
    <location>
        <position position="53"/>
    </location>
</feature>
<sequence>MNNKILVIDDDIDLCRLLKNNLETEGYMVTVCHDGESGTLEAVRNSYHMIVLDIMLPKKSGFDVLSDIRKTSHVPILMLTAKNSEVDKVSGLRMGADDYLTKPFSSYEFSARVASLLRRYTVFNSNSEYSEQAIDIGNLHIDPSTHKVRLNGTGVDLTAKEFDLMYFLVKNRGKVFTKKQIYSAVWEDEYVFDDNNIMALIHRLRKKIGDDSETAQYIQTVWGIGYRFSGEEE</sequence>
<dbReference type="EMBL" id="FQZB01000011">
    <property type="protein sequence ID" value="SHJ83733.1"/>
    <property type="molecule type" value="Genomic_DNA"/>
</dbReference>